<proteinExistence type="predicted"/>
<protein>
    <submittedName>
        <fullName evidence="5">Transporter substrate-binding domain-containing protein</fullName>
    </submittedName>
</protein>
<dbReference type="PANTHER" id="PTHR35936">
    <property type="entry name" value="MEMBRANE-BOUND LYTIC MUREIN TRANSGLYCOSYLASE F"/>
    <property type="match status" value="1"/>
</dbReference>
<dbReference type="InterPro" id="IPR008258">
    <property type="entry name" value="Transglycosylase_SLT_dom_1"/>
</dbReference>
<dbReference type="EMBL" id="JBHMEW010000048">
    <property type="protein sequence ID" value="MFB9211382.1"/>
    <property type="molecule type" value="Genomic_DNA"/>
</dbReference>
<evidence type="ECO:0000313" key="6">
    <source>
        <dbReference type="Proteomes" id="UP001589654"/>
    </source>
</evidence>
<dbReference type="Gene3D" id="3.40.190.10">
    <property type="entry name" value="Periplasmic binding protein-like II"/>
    <property type="match status" value="2"/>
</dbReference>
<comment type="caution">
    <text evidence="5">The sequence shown here is derived from an EMBL/GenBank/DDBJ whole genome shotgun (WGS) entry which is preliminary data.</text>
</comment>
<comment type="subcellular location">
    <subcellularLocation>
        <location evidence="1">Cell outer membrane</location>
        <topology evidence="1">Peripheral membrane protein</topology>
    </subcellularLocation>
</comment>
<keyword evidence="3" id="KW-0998">Cell outer membrane</keyword>
<reference evidence="5 6" key="1">
    <citation type="submission" date="2024-09" db="EMBL/GenBank/DDBJ databases">
        <authorList>
            <person name="Sun Q."/>
            <person name="Mori K."/>
        </authorList>
    </citation>
    <scope>NUCLEOTIDE SEQUENCE [LARGE SCALE GENOMIC DNA]</scope>
    <source>
        <strain evidence="5 6">CECT 7682</strain>
    </source>
</reference>
<dbReference type="InterPro" id="IPR001638">
    <property type="entry name" value="Solute-binding_3/MltF_N"/>
</dbReference>
<keyword evidence="6" id="KW-1185">Reference proteome</keyword>
<name>A0ABV5J3I6_9BACT</name>
<evidence type="ECO:0000256" key="2">
    <source>
        <dbReference type="ARBA" id="ARBA00022729"/>
    </source>
</evidence>
<evidence type="ECO:0000313" key="5">
    <source>
        <dbReference type="EMBL" id="MFB9211382.1"/>
    </source>
</evidence>
<dbReference type="Pfam" id="PF00497">
    <property type="entry name" value="SBP_bac_3"/>
    <property type="match status" value="1"/>
</dbReference>
<evidence type="ECO:0000256" key="1">
    <source>
        <dbReference type="ARBA" id="ARBA00004339"/>
    </source>
</evidence>
<gene>
    <name evidence="5" type="ORF">ACFFUR_06170</name>
</gene>
<evidence type="ECO:0000256" key="3">
    <source>
        <dbReference type="ARBA" id="ARBA00023237"/>
    </source>
</evidence>
<sequence>MKRLLTIILAITFLTGCGSSSDEKNKLKPGSSISRDLPEIQKEGTLKVLVNYSSTSYFLYRGKPMGFEYELLQRLAKDLDLNLELVVVENLDSVFQYINNGKADMIAHGMTITTERKEKVDFTNYLYLTSQVLVQKKPDNWRNISWANTQRHLIHDAIDLIGDTVSVRENSSYMDRINNLSMELGGKIYIDTLSGTLSTEEIMKKVADGEIKYTVADKNLAKVSAVNYPILDITVPLSLSQRIGWAVRKNSPELLASVNEWIAKEKKKVPYYVIYNRYFKNKRDFKRRIKSEFMSLNGNQISKYDDIIKKYAENLGWDWRLVASLIYQESRFKNNAKSWAGAKGLMQIMPRTAESLGIKNPNSPEQSVKGGTLYLKKIYNRLDGINDSTQRIKFTMASYNCGYSHVKDARFLAKQENLNPNLWDGHVEKMVMALSYPKNYNKEGVHYGYVRGIEPVTYVGQIFKRYDHYVKFIEE</sequence>
<keyword evidence="2" id="KW-0732">Signal</keyword>
<keyword evidence="3" id="KW-0472">Membrane</keyword>
<dbReference type="CDD" id="cd01009">
    <property type="entry name" value="PBP2_YfhD_N"/>
    <property type="match status" value="1"/>
</dbReference>
<dbReference type="RefSeq" id="WP_290246654.1">
    <property type="nucleotide sequence ID" value="NZ_JAUFQT010000001.1"/>
</dbReference>
<evidence type="ECO:0000259" key="4">
    <source>
        <dbReference type="SMART" id="SM00062"/>
    </source>
</evidence>
<dbReference type="SUPFAM" id="SSF53955">
    <property type="entry name" value="Lysozyme-like"/>
    <property type="match status" value="1"/>
</dbReference>
<dbReference type="Gene3D" id="1.10.530.10">
    <property type="match status" value="1"/>
</dbReference>
<dbReference type="SMART" id="SM00062">
    <property type="entry name" value="PBPb"/>
    <property type="match status" value="1"/>
</dbReference>
<organism evidence="5 6">
    <name type="scientific">Echinicola jeungdonensis</name>
    <dbReference type="NCBI Taxonomy" id="709343"/>
    <lineage>
        <taxon>Bacteria</taxon>
        <taxon>Pseudomonadati</taxon>
        <taxon>Bacteroidota</taxon>
        <taxon>Cytophagia</taxon>
        <taxon>Cytophagales</taxon>
        <taxon>Cyclobacteriaceae</taxon>
        <taxon>Echinicola</taxon>
    </lineage>
</organism>
<dbReference type="PANTHER" id="PTHR35936:SF19">
    <property type="entry name" value="AMINO-ACID-BINDING PROTEIN YXEM-RELATED"/>
    <property type="match status" value="1"/>
</dbReference>
<dbReference type="Pfam" id="PF01464">
    <property type="entry name" value="SLT"/>
    <property type="match status" value="1"/>
</dbReference>
<dbReference type="SUPFAM" id="SSF53850">
    <property type="entry name" value="Periplasmic binding protein-like II"/>
    <property type="match status" value="1"/>
</dbReference>
<dbReference type="CDD" id="cd13403">
    <property type="entry name" value="MLTF-like"/>
    <property type="match status" value="1"/>
</dbReference>
<dbReference type="PROSITE" id="PS51257">
    <property type="entry name" value="PROKAR_LIPOPROTEIN"/>
    <property type="match status" value="1"/>
</dbReference>
<feature type="domain" description="Solute-binding protein family 3/N-terminal" evidence="4">
    <location>
        <begin position="45"/>
        <end position="282"/>
    </location>
</feature>
<dbReference type="Proteomes" id="UP001589654">
    <property type="component" value="Unassembled WGS sequence"/>
</dbReference>
<accession>A0ABV5J3I6</accession>
<dbReference type="InterPro" id="IPR023346">
    <property type="entry name" value="Lysozyme-like_dom_sf"/>
</dbReference>